<name>A0AAD6ZTE1_9AGAR</name>
<organism evidence="2 3">
    <name type="scientific">Mycena albidolilacea</name>
    <dbReference type="NCBI Taxonomy" id="1033008"/>
    <lineage>
        <taxon>Eukaryota</taxon>
        <taxon>Fungi</taxon>
        <taxon>Dikarya</taxon>
        <taxon>Basidiomycota</taxon>
        <taxon>Agaricomycotina</taxon>
        <taxon>Agaricomycetes</taxon>
        <taxon>Agaricomycetidae</taxon>
        <taxon>Agaricales</taxon>
        <taxon>Marasmiineae</taxon>
        <taxon>Mycenaceae</taxon>
        <taxon>Mycena</taxon>
    </lineage>
</organism>
<dbReference type="InterPro" id="IPR041457">
    <property type="entry name" value="CxC2_KDZ-assoc"/>
</dbReference>
<evidence type="ECO:0000313" key="3">
    <source>
        <dbReference type="Proteomes" id="UP001218218"/>
    </source>
</evidence>
<keyword evidence="3" id="KW-1185">Reference proteome</keyword>
<feature type="domain" description="CxC2-like cysteine cluster KDZ transposase-associated" evidence="1">
    <location>
        <begin position="87"/>
        <end position="183"/>
    </location>
</feature>
<reference evidence="2" key="1">
    <citation type="submission" date="2023-03" db="EMBL/GenBank/DDBJ databases">
        <title>Massive genome expansion in bonnet fungi (Mycena s.s.) driven by repeated elements and novel gene families across ecological guilds.</title>
        <authorList>
            <consortium name="Lawrence Berkeley National Laboratory"/>
            <person name="Harder C.B."/>
            <person name="Miyauchi S."/>
            <person name="Viragh M."/>
            <person name="Kuo A."/>
            <person name="Thoen E."/>
            <person name="Andreopoulos B."/>
            <person name="Lu D."/>
            <person name="Skrede I."/>
            <person name="Drula E."/>
            <person name="Henrissat B."/>
            <person name="Morin E."/>
            <person name="Kohler A."/>
            <person name="Barry K."/>
            <person name="LaButti K."/>
            <person name="Morin E."/>
            <person name="Salamov A."/>
            <person name="Lipzen A."/>
            <person name="Mereny Z."/>
            <person name="Hegedus B."/>
            <person name="Baldrian P."/>
            <person name="Stursova M."/>
            <person name="Weitz H."/>
            <person name="Taylor A."/>
            <person name="Grigoriev I.V."/>
            <person name="Nagy L.G."/>
            <person name="Martin F."/>
            <person name="Kauserud H."/>
        </authorList>
    </citation>
    <scope>NUCLEOTIDE SEQUENCE</scope>
    <source>
        <strain evidence="2">CBHHK002</strain>
    </source>
</reference>
<comment type="caution">
    <text evidence="2">The sequence shown here is derived from an EMBL/GenBank/DDBJ whole genome shotgun (WGS) entry which is preliminary data.</text>
</comment>
<dbReference type="EMBL" id="JARIHO010000028">
    <property type="protein sequence ID" value="KAJ7339019.1"/>
    <property type="molecule type" value="Genomic_DNA"/>
</dbReference>
<sequence>MSQWRPLKGDFLDEMLWHEVLGDDHGGPRCAYCEAPYIPAHDTTRLFKCYDCGQFLQCDDCCLLHHERTPQHVIEEWSGQFWVSCMLAQIGLVYQLGHSGFPCPFPDSTVRKLVVMEAPIIHEIRVSYCKCAKSDNADNLQQLLRNAWYPVMVTDPGTCATFRSMESYRLYNVLGNMNVRDYCWKYKLDPHERYKQFQRMARQWAFLKHLKRAGRGHDPLGVNSTALGECTVQCWACPQEERNLPDGWEDSFKDARFLYMLILAVDANFRLKNRIRTNEIDDPSLGPGWGYWVEPTKYKRHLKNIYKRERGTISTCIAFAALLQKDTRLTTGLRVSGVGGCVCARHECMCPNGLGDGRPAEGRKVRLQYANMDFIVMSALAGFSLLWLTISYDIACQWKLHIVERVPKLPQELCLPLDKIKVQYALPVWHAGSHNEDCQDENSLSLKVGVGKTDGEGVERTWSVLNPAAFSTKDSGCGVHTDSLEGKIDNHNYLKNVGQ</sequence>
<proteinExistence type="predicted"/>
<dbReference type="Proteomes" id="UP001218218">
    <property type="component" value="Unassembled WGS sequence"/>
</dbReference>
<feature type="non-terminal residue" evidence="2">
    <location>
        <position position="1"/>
    </location>
</feature>
<accession>A0AAD6ZTE1</accession>
<evidence type="ECO:0000313" key="2">
    <source>
        <dbReference type="EMBL" id="KAJ7339019.1"/>
    </source>
</evidence>
<evidence type="ECO:0000259" key="1">
    <source>
        <dbReference type="Pfam" id="PF18803"/>
    </source>
</evidence>
<protein>
    <recommendedName>
        <fullName evidence="1">CxC2-like cysteine cluster KDZ transposase-associated domain-containing protein</fullName>
    </recommendedName>
</protein>
<gene>
    <name evidence="2" type="ORF">DFH08DRAFT_748493</name>
</gene>
<dbReference type="Pfam" id="PF18803">
    <property type="entry name" value="CxC2"/>
    <property type="match status" value="1"/>
</dbReference>
<dbReference type="AlphaFoldDB" id="A0AAD6ZTE1"/>
<dbReference type="InterPro" id="IPR040521">
    <property type="entry name" value="KDZ"/>
</dbReference>
<dbReference type="Pfam" id="PF18758">
    <property type="entry name" value="KDZ"/>
    <property type="match status" value="1"/>
</dbReference>